<comment type="caution">
    <text evidence="1">The sequence shown here is derived from an EMBL/GenBank/DDBJ whole genome shotgun (WGS) entry which is preliminary data.</text>
</comment>
<accession>A0A645EHI8</accession>
<organism evidence="1">
    <name type="scientific">bioreactor metagenome</name>
    <dbReference type="NCBI Taxonomy" id="1076179"/>
    <lineage>
        <taxon>unclassified sequences</taxon>
        <taxon>metagenomes</taxon>
        <taxon>ecological metagenomes</taxon>
    </lineage>
</organism>
<protein>
    <submittedName>
        <fullName evidence="1">Uncharacterized protein</fullName>
    </submittedName>
</protein>
<evidence type="ECO:0000313" key="1">
    <source>
        <dbReference type="EMBL" id="MPN01478.1"/>
    </source>
</evidence>
<proteinExistence type="predicted"/>
<gene>
    <name evidence="1" type="ORF">SDC9_148687</name>
</gene>
<dbReference type="EMBL" id="VSSQ01047477">
    <property type="protein sequence ID" value="MPN01478.1"/>
    <property type="molecule type" value="Genomic_DNA"/>
</dbReference>
<sequence length="291" mass="30492">MRARHRPDQIAVVEAGRVEVVERLGHQQIGVGVEVAGKLVALVAQVALDLEFDLVVEAPVLVAFGAAAGTAELLRHVLARQIGDVADHARQAQAAHRPRAVFVEMAAVEVGIGEDGLAGDVVEGDVLRGQFRRRGDDQRVAYPFRVGNGPAQRLHAAQTAAHHRCPAVDAEDVGEACLGIHPVTDRDDREIGAPGLAGGRVDRRRAGRAVAAARIVQADDEEAVGVERAAGADDVVPPADVVWLVRVVAGNVVMAGKRMADQDGVGFVSVQRAVGLDGQVVGRQDAASAQV</sequence>
<reference evidence="1" key="1">
    <citation type="submission" date="2019-08" db="EMBL/GenBank/DDBJ databases">
        <authorList>
            <person name="Kucharzyk K."/>
            <person name="Murdoch R.W."/>
            <person name="Higgins S."/>
            <person name="Loffler F."/>
        </authorList>
    </citation>
    <scope>NUCLEOTIDE SEQUENCE</scope>
</reference>
<dbReference type="AlphaFoldDB" id="A0A645EHI8"/>
<name>A0A645EHI8_9ZZZZ</name>